<evidence type="ECO:0000256" key="1">
    <source>
        <dbReference type="ARBA" id="ARBA00022448"/>
    </source>
</evidence>
<dbReference type="STRING" id="1314785.A0A165EJF9"/>
<keyword evidence="1 8" id="KW-0813">Transport</keyword>
<dbReference type="AlphaFoldDB" id="A0A165EJF9"/>
<sequence length="259" mass="28565">MASRIATSSLRASASRMRPQAFAAIPRALVARGMASSSNPPPPAERAAQLIDKMPSSPGLITKTGSVVLGTGLLAAAISQELYVVDEESIIAGGFLIVVALLAKILREPYRDWAEGHIKRIRGVLEASRAEHTQVVKDRITSVEQMKDVVSITEGLFALSKARFNETAQLEAEAFVQRQKVELASEVKTVLDSWVRFEQQQKENEQTELAKTIIANVYKNLSEEKTQKEILSNAVSEIERECNVSAFTYIVLIMSHRTR</sequence>
<evidence type="ECO:0000256" key="2">
    <source>
        <dbReference type="ARBA" id="ARBA00022547"/>
    </source>
</evidence>
<dbReference type="GeneID" id="63823395"/>
<dbReference type="OrthoDB" id="67388at2759"/>
<evidence type="ECO:0000313" key="10">
    <source>
        <dbReference type="Proteomes" id="UP000076871"/>
    </source>
</evidence>
<dbReference type="InterPro" id="IPR013837">
    <property type="entry name" value="ATP_synth_F0_suB"/>
</dbReference>
<dbReference type="Proteomes" id="UP000076871">
    <property type="component" value="Unassembled WGS sequence"/>
</dbReference>
<evidence type="ECO:0000256" key="7">
    <source>
        <dbReference type="ARBA" id="ARBA00023136"/>
    </source>
</evidence>
<evidence type="ECO:0000256" key="8">
    <source>
        <dbReference type="RuleBase" id="RU368017"/>
    </source>
</evidence>
<dbReference type="RefSeq" id="XP_040764917.1">
    <property type="nucleotide sequence ID" value="XM_040906366.1"/>
</dbReference>
<comment type="subunit">
    <text evidence="8">F-type ATPases have 2 components, CF(1) - the catalytic core - and CF(0) - the membrane proton channel. In yeast, the dimeric form of ATP synthase consists of 17 polypeptides: alpha, beta, gamma, delta, epsilon, 4 (B), 5 (OSCP), 6 (A), 8, 9 (C), d, E (Tim11), f, g, h, i/j and k.</text>
</comment>
<dbReference type="Gene3D" id="1.20.5.2210">
    <property type="match status" value="1"/>
</dbReference>
<dbReference type="GO" id="GO:0005743">
    <property type="term" value="C:mitochondrial inner membrane"/>
    <property type="evidence" value="ECO:0007669"/>
    <property type="project" value="UniProtKB-SubCell"/>
</dbReference>
<protein>
    <recommendedName>
        <fullName evidence="8">ATP synthase subunit 4</fullName>
    </recommendedName>
</protein>
<reference evidence="9 10" key="1">
    <citation type="journal article" date="2016" name="Mol. Biol. Evol.">
        <title>Comparative Genomics of Early-Diverging Mushroom-Forming Fungi Provides Insights into the Origins of Lignocellulose Decay Capabilities.</title>
        <authorList>
            <person name="Nagy L.G."/>
            <person name="Riley R."/>
            <person name="Tritt A."/>
            <person name="Adam C."/>
            <person name="Daum C."/>
            <person name="Floudas D."/>
            <person name="Sun H."/>
            <person name="Yadav J.S."/>
            <person name="Pangilinan J."/>
            <person name="Larsson K.H."/>
            <person name="Matsuura K."/>
            <person name="Barry K."/>
            <person name="Labutti K."/>
            <person name="Kuo R."/>
            <person name="Ohm R.A."/>
            <person name="Bhattacharya S.S."/>
            <person name="Shirouzu T."/>
            <person name="Yoshinaga Y."/>
            <person name="Martin F.M."/>
            <person name="Grigoriev I.V."/>
            <person name="Hibbett D.S."/>
        </authorList>
    </citation>
    <scope>NUCLEOTIDE SEQUENCE [LARGE SCALE GENOMIC DNA]</scope>
    <source>
        <strain evidence="9 10">93-53</strain>
    </source>
</reference>
<dbReference type="InterPro" id="IPR008688">
    <property type="entry name" value="ATP_synth_Bsub_B/MI25"/>
</dbReference>
<evidence type="ECO:0000256" key="3">
    <source>
        <dbReference type="ARBA" id="ARBA00022781"/>
    </source>
</evidence>
<proteinExistence type="inferred from homology"/>
<keyword evidence="7 8" id="KW-0472">Membrane</keyword>
<dbReference type="Pfam" id="PF05405">
    <property type="entry name" value="Mt_ATP-synt_B"/>
    <property type="match status" value="1"/>
</dbReference>
<dbReference type="GO" id="GO:0045259">
    <property type="term" value="C:proton-transporting ATP synthase complex"/>
    <property type="evidence" value="ECO:0007669"/>
    <property type="project" value="UniProtKB-KW"/>
</dbReference>
<keyword evidence="10" id="KW-1185">Reference proteome</keyword>
<accession>A0A165EJF9</accession>
<comment type="subcellular location">
    <subcellularLocation>
        <location evidence="8">Mitochondrion</location>
    </subcellularLocation>
    <subcellularLocation>
        <location evidence="8">Mitochondrion inner membrane</location>
    </subcellularLocation>
</comment>
<dbReference type="GO" id="GO:0046933">
    <property type="term" value="F:proton-transporting ATP synthase activity, rotational mechanism"/>
    <property type="evidence" value="ECO:0007669"/>
    <property type="project" value="TreeGrafter"/>
</dbReference>
<dbReference type="FunCoup" id="A0A165EJF9">
    <property type="interactions" value="86"/>
</dbReference>
<keyword evidence="5 8" id="KW-0406">Ion transport</keyword>
<dbReference type="InParanoid" id="A0A165EJF9"/>
<evidence type="ECO:0000313" key="9">
    <source>
        <dbReference type="EMBL" id="KZT07177.1"/>
    </source>
</evidence>
<keyword evidence="3 8" id="KW-0375">Hydrogen ion transport</keyword>
<evidence type="ECO:0000256" key="4">
    <source>
        <dbReference type="ARBA" id="ARBA00022792"/>
    </source>
</evidence>
<dbReference type="EMBL" id="KV427620">
    <property type="protein sequence ID" value="KZT07177.1"/>
    <property type="molecule type" value="Genomic_DNA"/>
</dbReference>
<name>A0A165EJF9_9APHY</name>
<comment type="similarity">
    <text evidence="8">Belongs to the eukaryotic ATPase B chain family.</text>
</comment>
<dbReference type="PANTHER" id="PTHR12733:SF3">
    <property type="entry name" value="ATP SYNTHASE F(0) COMPLEX SUBUNIT B1, MITOCHONDRIAL"/>
    <property type="match status" value="1"/>
</dbReference>
<evidence type="ECO:0000256" key="5">
    <source>
        <dbReference type="ARBA" id="ARBA00023065"/>
    </source>
</evidence>
<keyword evidence="6 8" id="KW-0496">Mitochondrion</keyword>
<keyword evidence="2 8" id="KW-0138">CF(0)</keyword>
<dbReference type="SUPFAM" id="SSF161060">
    <property type="entry name" value="ATP synthase B chain-like"/>
    <property type="match status" value="1"/>
</dbReference>
<comment type="function">
    <text evidence="8">Subunit b, of the mitochondrial membrane ATP synthase complex (F(1)F(0) ATP synthase or Complex V) that produces ATP from ADP in the presence of a proton gradient across the membrane which is generated by electron transport complexes of the respiratory chain. ATP synthase complex consist of a soluble F(1) head domain - the catalytic core - and a membrane F(1) domain - the membrane proton channel. These two domains are linked by a central stalk rotating inside the F(1) region and a stationary peripheral stalk. During catalysis, ATP synthesis in the catalytic domain of F(1) is coupled via a rotary mechanism of the central stalk subunits to proton translocation. In vivo, can only synthesize ATP although its ATP hydrolase activity can be activated artificially in vitro. Part of the complex F(0) domain. Part of the complex F(0) domain and the peripheric stalk, which acts as a stator to hold the catalytic alpha(3)beta(3) subcomplex and subunit a/ATP6 static relative to the rotary elements.</text>
</comment>
<organism evidence="9 10">
    <name type="scientific">Laetiporus sulphureus 93-53</name>
    <dbReference type="NCBI Taxonomy" id="1314785"/>
    <lineage>
        <taxon>Eukaryota</taxon>
        <taxon>Fungi</taxon>
        <taxon>Dikarya</taxon>
        <taxon>Basidiomycota</taxon>
        <taxon>Agaricomycotina</taxon>
        <taxon>Agaricomycetes</taxon>
        <taxon>Polyporales</taxon>
        <taxon>Laetiporus</taxon>
    </lineage>
</organism>
<evidence type="ECO:0000256" key="6">
    <source>
        <dbReference type="ARBA" id="ARBA00023128"/>
    </source>
</evidence>
<keyword evidence="4 8" id="KW-0999">Mitochondrion inner membrane</keyword>
<dbReference type="PANTHER" id="PTHR12733">
    <property type="entry name" value="MITOCHONDRIAL ATP SYNTHASE B CHAIN"/>
    <property type="match status" value="1"/>
</dbReference>
<gene>
    <name evidence="9" type="ORF">LAESUDRAFT_698967</name>
</gene>